<dbReference type="InterPro" id="IPR004839">
    <property type="entry name" value="Aminotransferase_I/II_large"/>
</dbReference>
<dbReference type="AlphaFoldDB" id="A0AAP0NFV3"/>
<proteinExistence type="predicted"/>
<organism evidence="3 4">
    <name type="scientific">Liquidambar formosana</name>
    <name type="common">Formosan gum</name>
    <dbReference type="NCBI Taxonomy" id="63359"/>
    <lineage>
        <taxon>Eukaryota</taxon>
        <taxon>Viridiplantae</taxon>
        <taxon>Streptophyta</taxon>
        <taxon>Embryophyta</taxon>
        <taxon>Tracheophyta</taxon>
        <taxon>Spermatophyta</taxon>
        <taxon>Magnoliopsida</taxon>
        <taxon>eudicotyledons</taxon>
        <taxon>Gunneridae</taxon>
        <taxon>Pentapetalae</taxon>
        <taxon>Saxifragales</taxon>
        <taxon>Altingiaceae</taxon>
        <taxon>Liquidambar</taxon>
    </lineage>
</organism>
<keyword evidence="4" id="KW-1185">Reference proteome</keyword>
<comment type="caution">
    <text evidence="3">The sequence shown here is derived from an EMBL/GenBank/DDBJ whole genome shotgun (WGS) entry which is preliminary data.</text>
</comment>
<sequence length="169" mass="19365">MKGSSRPRPKCQASASFLPKPNICSPTFSPIRLFTSSYIEKNQRRLRKRKEVLVSGLANAGIRCLKSNAGLFCWVDMRHLLSSYTFEAEMELWIKILREVGLNVSPGSSCHCTEPGWFRMCFANMSEETLNLSMQRIKAFVDSTAADTRRRSPTKWIFQLSSYDREADR</sequence>
<evidence type="ECO:0000259" key="2">
    <source>
        <dbReference type="Pfam" id="PF00155"/>
    </source>
</evidence>
<protein>
    <recommendedName>
        <fullName evidence="2">Aminotransferase class I/classII large domain-containing protein</fullName>
    </recommendedName>
</protein>
<dbReference type="PANTHER" id="PTHR43795:SF44">
    <property type="entry name" value="1-AMINOCYCLOPROPANE-1-CARBOXYLATE SYNTHASE 3-LIKE"/>
    <property type="match status" value="1"/>
</dbReference>
<dbReference type="Gene3D" id="3.90.1150.10">
    <property type="entry name" value="Aspartate Aminotransferase, domain 1"/>
    <property type="match status" value="1"/>
</dbReference>
<dbReference type="Pfam" id="PF00155">
    <property type="entry name" value="Aminotran_1_2"/>
    <property type="match status" value="1"/>
</dbReference>
<dbReference type="InterPro" id="IPR015424">
    <property type="entry name" value="PyrdxlP-dep_Trfase"/>
</dbReference>
<dbReference type="FunFam" id="3.90.1150.10:FF:000038">
    <property type="entry name" value="1-aminocyclopropane-1-carboxylate synthase 2"/>
    <property type="match status" value="1"/>
</dbReference>
<dbReference type="GO" id="GO:0008483">
    <property type="term" value="F:transaminase activity"/>
    <property type="evidence" value="ECO:0007669"/>
    <property type="project" value="TreeGrafter"/>
</dbReference>
<dbReference type="GO" id="GO:0030170">
    <property type="term" value="F:pyridoxal phosphate binding"/>
    <property type="evidence" value="ECO:0007669"/>
    <property type="project" value="InterPro"/>
</dbReference>
<dbReference type="GO" id="GO:0006520">
    <property type="term" value="P:amino acid metabolic process"/>
    <property type="evidence" value="ECO:0007669"/>
    <property type="project" value="TreeGrafter"/>
</dbReference>
<dbReference type="InterPro" id="IPR015422">
    <property type="entry name" value="PyrdxlP-dep_Trfase_small"/>
</dbReference>
<dbReference type="Proteomes" id="UP001415857">
    <property type="component" value="Unassembled WGS sequence"/>
</dbReference>
<name>A0AAP0NFV3_LIQFO</name>
<feature type="domain" description="Aminotransferase class I/classII large" evidence="2">
    <location>
        <begin position="34"/>
        <end position="137"/>
    </location>
</feature>
<gene>
    <name evidence="3" type="ORF">L1049_026962</name>
</gene>
<evidence type="ECO:0000313" key="4">
    <source>
        <dbReference type="Proteomes" id="UP001415857"/>
    </source>
</evidence>
<dbReference type="SUPFAM" id="SSF53383">
    <property type="entry name" value="PLP-dependent transferases"/>
    <property type="match status" value="1"/>
</dbReference>
<dbReference type="InterPro" id="IPR050478">
    <property type="entry name" value="Ethylene_sulfur-biosynth"/>
</dbReference>
<evidence type="ECO:0000256" key="1">
    <source>
        <dbReference type="ARBA" id="ARBA00022898"/>
    </source>
</evidence>
<dbReference type="PANTHER" id="PTHR43795">
    <property type="entry name" value="BIFUNCTIONAL ASPARTATE AMINOTRANSFERASE AND GLUTAMATE/ASPARTATE-PREPHENATE AMINOTRANSFERASE-RELATED"/>
    <property type="match status" value="1"/>
</dbReference>
<evidence type="ECO:0000313" key="3">
    <source>
        <dbReference type="EMBL" id="KAK9271372.1"/>
    </source>
</evidence>
<reference evidence="3 4" key="1">
    <citation type="journal article" date="2024" name="Plant J.">
        <title>Genome sequences and population genomics reveal climatic adaptation and genomic divergence between two closely related sweetgum species.</title>
        <authorList>
            <person name="Xu W.Q."/>
            <person name="Ren C.Q."/>
            <person name="Zhang X.Y."/>
            <person name="Comes H.P."/>
            <person name="Liu X.H."/>
            <person name="Li Y.G."/>
            <person name="Kettle C.J."/>
            <person name="Jalonen R."/>
            <person name="Gaisberger H."/>
            <person name="Ma Y.Z."/>
            <person name="Qiu Y.X."/>
        </authorList>
    </citation>
    <scope>NUCLEOTIDE SEQUENCE [LARGE SCALE GENOMIC DNA]</scope>
    <source>
        <strain evidence="3">Hangzhou</strain>
    </source>
</reference>
<dbReference type="EMBL" id="JBBPBK010000014">
    <property type="protein sequence ID" value="KAK9271372.1"/>
    <property type="molecule type" value="Genomic_DNA"/>
</dbReference>
<keyword evidence="1" id="KW-0663">Pyridoxal phosphate</keyword>
<accession>A0AAP0NFV3</accession>